<dbReference type="SUPFAM" id="SSF56601">
    <property type="entry name" value="beta-lactamase/transpeptidase-like"/>
    <property type="match status" value="1"/>
</dbReference>
<gene>
    <name evidence="3" type="ORF">MOZ60_07020</name>
</gene>
<dbReference type="EMBL" id="JALBUR010000015">
    <property type="protein sequence ID" value="MDX8419843.1"/>
    <property type="molecule type" value="Genomic_DNA"/>
</dbReference>
<dbReference type="InterPro" id="IPR050515">
    <property type="entry name" value="Beta-lactam/transpept"/>
</dbReference>
<dbReference type="GO" id="GO:0071555">
    <property type="term" value="P:cell wall organization"/>
    <property type="evidence" value="ECO:0007669"/>
    <property type="project" value="TreeGrafter"/>
</dbReference>
<dbReference type="PANTHER" id="PTHR30627:SF24">
    <property type="entry name" value="PENICILLIN-BINDING PROTEIN 4B"/>
    <property type="match status" value="1"/>
</dbReference>
<comment type="caution">
    <text evidence="3">The sequence shown here is derived from an EMBL/GenBank/DDBJ whole genome shotgun (WGS) entry which is preliminary data.</text>
</comment>
<evidence type="ECO:0000313" key="3">
    <source>
        <dbReference type="EMBL" id="MDX8419843.1"/>
    </source>
</evidence>
<organism evidence="3 4">
    <name type="scientific">Grylomicrobium aquisgranensis</name>
    <dbReference type="NCBI Taxonomy" id="2926318"/>
    <lineage>
        <taxon>Bacteria</taxon>
        <taxon>Bacillati</taxon>
        <taxon>Bacillota</taxon>
        <taxon>Erysipelotrichia</taxon>
        <taxon>Erysipelotrichales</taxon>
        <taxon>Erysipelotrichaceae</taxon>
        <taxon>Grylomicrobium</taxon>
    </lineage>
</organism>
<protein>
    <recommendedName>
        <fullName evidence="2">Penicillin-binding protein transpeptidase domain-containing protein</fullName>
    </recommendedName>
</protein>
<keyword evidence="1" id="KW-0812">Transmembrane</keyword>
<dbReference type="RefSeq" id="WP_370596131.1">
    <property type="nucleotide sequence ID" value="NZ_JALBUR010000015.1"/>
</dbReference>
<dbReference type="AlphaFoldDB" id="A0AB35U265"/>
<dbReference type="InterPro" id="IPR012338">
    <property type="entry name" value="Beta-lactam/transpept-like"/>
</dbReference>
<dbReference type="Gene3D" id="3.90.1310.10">
    <property type="entry name" value="Penicillin-binding protein 2a (Domain 2)"/>
    <property type="match status" value="1"/>
</dbReference>
<evidence type="ECO:0000256" key="1">
    <source>
        <dbReference type="SAM" id="Phobius"/>
    </source>
</evidence>
<evidence type="ECO:0000259" key="2">
    <source>
        <dbReference type="Pfam" id="PF00905"/>
    </source>
</evidence>
<reference evidence="3 4" key="1">
    <citation type="submission" date="2022-03" db="EMBL/GenBank/DDBJ databases">
        <title>Novel taxa within the pig intestine.</title>
        <authorList>
            <person name="Wylensek D."/>
            <person name="Bishof K."/>
            <person name="Afrizal A."/>
            <person name="Clavel T."/>
        </authorList>
    </citation>
    <scope>NUCLEOTIDE SEQUENCE [LARGE SCALE GENOMIC DNA]</scope>
    <source>
        <strain evidence="3 4">CLA-KB-P133</strain>
    </source>
</reference>
<dbReference type="Pfam" id="PF00905">
    <property type="entry name" value="Transpeptidase"/>
    <property type="match status" value="1"/>
</dbReference>
<dbReference type="GO" id="GO:0071972">
    <property type="term" value="F:peptidoglycan L,D-transpeptidase activity"/>
    <property type="evidence" value="ECO:0007669"/>
    <property type="project" value="TreeGrafter"/>
</dbReference>
<dbReference type="GO" id="GO:0005886">
    <property type="term" value="C:plasma membrane"/>
    <property type="evidence" value="ECO:0007669"/>
    <property type="project" value="TreeGrafter"/>
</dbReference>
<keyword evidence="1" id="KW-0472">Membrane</keyword>
<dbReference type="InterPro" id="IPR001460">
    <property type="entry name" value="PCN-bd_Tpept"/>
</dbReference>
<accession>A0AB35U265</accession>
<feature type="domain" description="Penicillin-binding protein transpeptidase" evidence="2">
    <location>
        <begin position="158"/>
        <end position="428"/>
    </location>
</feature>
<evidence type="ECO:0000313" key="4">
    <source>
        <dbReference type="Proteomes" id="UP001286174"/>
    </source>
</evidence>
<proteinExistence type="predicted"/>
<dbReference type="GO" id="GO:0008658">
    <property type="term" value="F:penicillin binding"/>
    <property type="evidence" value="ECO:0007669"/>
    <property type="project" value="InterPro"/>
</dbReference>
<keyword evidence="1" id="KW-1133">Transmembrane helix</keyword>
<feature type="transmembrane region" description="Helical" evidence="1">
    <location>
        <begin position="21"/>
        <end position="44"/>
    </location>
</feature>
<keyword evidence="4" id="KW-1185">Reference proteome</keyword>
<name>A0AB35U265_9FIRM</name>
<dbReference type="Gene3D" id="3.40.710.10">
    <property type="entry name" value="DD-peptidase/beta-lactamase superfamily"/>
    <property type="match status" value="1"/>
</dbReference>
<dbReference type="Proteomes" id="UP001286174">
    <property type="component" value="Unassembled WGS sequence"/>
</dbReference>
<dbReference type="PANTHER" id="PTHR30627">
    <property type="entry name" value="PEPTIDOGLYCAN D,D-TRANSPEPTIDASE"/>
    <property type="match status" value="1"/>
</dbReference>
<sequence>MKQTHENHRSNARRRIQSAQVLCVVTPLVLCAVFGGKYVVMPYVNDTYKATKNQITYQEISSYVKEGDILDRNGSLIFGNAEAGEGGTASDPESYSYAWLLGYYTVNSSQENSYGLRGSLKDALLYHLDSNDKGETVTLTTDTGLQDYAYQLLDGQEGSITVIDNKTGAILALASQSTIDYDVNDPDSFLANTTQDGQYRRGTYETDPPGSTFKVVTTAAALKKQEDEGLSDDFFQYTDTGTYTPEGDDWTITNYNNEVYGDIDLDTAFANSVNCYFANLGIQTGADNLRTMAENFMIGKDIEIPFLCTLHSQLDIEDDKPATIAQTAFGQGNTEITPVHLALIAQAVANDGVMMSPYIVQKIDGSLFTSYQARQKKLSAAIDETVDARLKEAMHEAALSYGFSESRYGMVYAKTGTAECPNDRVHCYMIGFTDNYSFCVSFNSMASSVQLYPQALALVNYLNTNM</sequence>